<dbReference type="AlphaFoldDB" id="A0AAN7ZRF9"/>
<keyword evidence="6" id="KW-0539">Nucleus</keyword>
<evidence type="ECO:0000256" key="6">
    <source>
        <dbReference type="ARBA" id="ARBA00023242"/>
    </source>
</evidence>
<dbReference type="PANTHER" id="PTHR15561:SF0">
    <property type="entry name" value="DNA-DIRECTED RNA POLYMERASE III SUBUNIT RPC9"/>
    <property type="match status" value="1"/>
</dbReference>
<dbReference type="GO" id="GO:0000166">
    <property type="term" value="F:nucleotide binding"/>
    <property type="evidence" value="ECO:0007669"/>
    <property type="project" value="InterPro"/>
</dbReference>
<protein>
    <recommendedName>
        <fullName evidence="3">DNA-directed RNA polymerase III subunit RPC9</fullName>
    </recommendedName>
</protein>
<dbReference type="Pfam" id="PF03874">
    <property type="entry name" value="RNA_pol_Rpb4"/>
    <property type="match status" value="1"/>
</dbReference>
<evidence type="ECO:0000256" key="7">
    <source>
        <dbReference type="SAM" id="MobiDB-lite"/>
    </source>
</evidence>
<evidence type="ECO:0000256" key="5">
    <source>
        <dbReference type="ARBA" id="ARBA00023163"/>
    </source>
</evidence>
<evidence type="ECO:0000313" key="8">
    <source>
        <dbReference type="EMBL" id="KAK5773954.1"/>
    </source>
</evidence>
<proteinExistence type="inferred from homology"/>
<dbReference type="PANTHER" id="PTHR15561">
    <property type="entry name" value="CALCITONIN GENE-RELATED PEPTIDE-RECEPTOR COMPONENT PROTEIN"/>
    <property type="match status" value="1"/>
</dbReference>
<evidence type="ECO:0000256" key="2">
    <source>
        <dbReference type="ARBA" id="ARBA00006898"/>
    </source>
</evidence>
<keyword evidence="5" id="KW-0804">Transcription</keyword>
<dbReference type="SUPFAM" id="SSF47819">
    <property type="entry name" value="HRDC-like"/>
    <property type="match status" value="1"/>
</dbReference>
<evidence type="ECO:0000313" key="9">
    <source>
        <dbReference type="Proteomes" id="UP001306508"/>
    </source>
</evidence>
<dbReference type="InterPro" id="IPR005574">
    <property type="entry name" value="Rpb4/RPC9"/>
</dbReference>
<feature type="compositionally biased region" description="Acidic residues" evidence="7">
    <location>
        <begin position="80"/>
        <end position="89"/>
    </location>
</feature>
<dbReference type="GO" id="GO:0006384">
    <property type="term" value="P:transcription initiation at RNA polymerase III promoter"/>
    <property type="evidence" value="ECO:0007669"/>
    <property type="project" value="InterPro"/>
</dbReference>
<evidence type="ECO:0000256" key="4">
    <source>
        <dbReference type="ARBA" id="ARBA00022478"/>
    </source>
</evidence>
<accession>A0AAN7ZRF9</accession>
<dbReference type="InterPro" id="IPR038324">
    <property type="entry name" value="Rpb4/RPC9_sf"/>
</dbReference>
<dbReference type="InterPro" id="IPR038846">
    <property type="entry name" value="RPC9"/>
</dbReference>
<dbReference type="EMBL" id="JAWIZZ010000059">
    <property type="protein sequence ID" value="KAK5773954.1"/>
    <property type="molecule type" value="Genomic_DNA"/>
</dbReference>
<feature type="compositionally biased region" description="Basic and acidic residues" evidence="7">
    <location>
        <begin position="90"/>
        <end position="100"/>
    </location>
</feature>
<gene>
    <name evidence="8" type="ORF">RI543_004709</name>
</gene>
<keyword evidence="9" id="KW-1185">Reference proteome</keyword>
<name>A0AAN7ZRF9_9SACH</name>
<evidence type="ECO:0000256" key="1">
    <source>
        <dbReference type="ARBA" id="ARBA00004123"/>
    </source>
</evidence>
<comment type="caution">
    <text evidence="8">The sequence shown here is derived from an EMBL/GenBank/DDBJ whole genome shotgun (WGS) entry which is preliminary data.</text>
</comment>
<dbReference type="InterPro" id="IPR010997">
    <property type="entry name" value="HRDC-like_sf"/>
</dbReference>
<comment type="subcellular location">
    <subcellularLocation>
        <location evidence="1">Nucleus</location>
    </subcellularLocation>
</comment>
<reference evidence="9" key="1">
    <citation type="submission" date="2023-07" db="EMBL/GenBank/DDBJ databases">
        <title>A draft genome of Kazachstania heterogenica Y-27499.</title>
        <authorList>
            <person name="Donic C."/>
            <person name="Kralova J.S."/>
            <person name="Fidel L."/>
            <person name="Ben-Dor S."/>
            <person name="Jung S."/>
        </authorList>
    </citation>
    <scope>NUCLEOTIDE SEQUENCE [LARGE SCALE GENOMIC DNA]</scope>
    <source>
        <strain evidence="9">Y27499</strain>
    </source>
</reference>
<keyword evidence="4" id="KW-0240">DNA-directed RNA polymerase</keyword>
<sequence length="172" mass="20526">MRVIKARDAFFSDYEALQFLSKLQRKHRWDENSLQEMKNFNKNKKGRFQKRPYNHPVLQGIVNDTLSYLTISKSIAATQDNEEEKEENEETKKKENEKQRQSPLTKLNDKMFTQLMNKLNNFELYKIEKLQIVNQLPTNMVHLFSIVEECDSRFTEDQINEMIELVASYVNI</sequence>
<dbReference type="Gene3D" id="1.20.1250.40">
    <property type="match status" value="1"/>
</dbReference>
<dbReference type="GO" id="GO:0005666">
    <property type="term" value="C:RNA polymerase III complex"/>
    <property type="evidence" value="ECO:0007669"/>
    <property type="project" value="InterPro"/>
</dbReference>
<feature type="region of interest" description="Disordered" evidence="7">
    <location>
        <begin position="77"/>
        <end position="106"/>
    </location>
</feature>
<organism evidence="8 9">
    <name type="scientific">Arxiozyma heterogenica</name>
    <dbReference type="NCBI Taxonomy" id="278026"/>
    <lineage>
        <taxon>Eukaryota</taxon>
        <taxon>Fungi</taxon>
        <taxon>Dikarya</taxon>
        <taxon>Ascomycota</taxon>
        <taxon>Saccharomycotina</taxon>
        <taxon>Saccharomycetes</taxon>
        <taxon>Saccharomycetales</taxon>
        <taxon>Saccharomycetaceae</taxon>
        <taxon>Arxiozyma</taxon>
    </lineage>
</organism>
<comment type="similarity">
    <text evidence="2">Belongs to the eukaryotic RPC9 RNA polymerase subunit family.</text>
</comment>
<evidence type="ECO:0000256" key="3">
    <source>
        <dbReference type="ARBA" id="ARBA00016672"/>
    </source>
</evidence>
<dbReference type="Proteomes" id="UP001306508">
    <property type="component" value="Unassembled WGS sequence"/>
</dbReference>